<feature type="domain" description="Pseudouridine synthase I TruA alpha/beta" evidence="8">
    <location>
        <begin position="21"/>
        <end position="96"/>
    </location>
</feature>
<dbReference type="Pfam" id="PF01416">
    <property type="entry name" value="PseudoU_synth_1"/>
    <property type="match status" value="2"/>
</dbReference>
<dbReference type="InterPro" id="IPR020094">
    <property type="entry name" value="TruA/RsuA/RluB/E/F_N"/>
</dbReference>
<comment type="caution">
    <text evidence="9">The sequence shown here is derived from an EMBL/GenBank/DDBJ whole genome shotgun (WGS) entry which is preliminary data.</text>
</comment>
<organism evidence="9 10">
    <name type="scientific">Saccharopolyspora rhizosphaerae</name>
    <dbReference type="NCBI Taxonomy" id="2492662"/>
    <lineage>
        <taxon>Bacteria</taxon>
        <taxon>Bacillati</taxon>
        <taxon>Actinomycetota</taxon>
        <taxon>Actinomycetes</taxon>
        <taxon>Pseudonocardiales</taxon>
        <taxon>Pseudonocardiaceae</taxon>
        <taxon>Saccharopolyspora</taxon>
    </lineage>
</organism>
<dbReference type="HAMAP" id="MF_00171">
    <property type="entry name" value="TruA"/>
    <property type="match status" value="1"/>
</dbReference>
<dbReference type="InterPro" id="IPR020095">
    <property type="entry name" value="PsdUridine_synth_TruA_C"/>
</dbReference>
<keyword evidence="10" id="KW-1185">Reference proteome</keyword>
<evidence type="ECO:0000259" key="8">
    <source>
        <dbReference type="Pfam" id="PF01416"/>
    </source>
</evidence>
<dbReference type="NCBIfam" id="TIGR00071">
    <property type="entry name" value="hisT_truA"/>
    <property type="match status" value="1"/>
</dbReference>
<protein>
    <recommendedName>
        <fullName evidence="4">tRNA pseudouridine synthase A</fullName>
        <ecNumber evidence="4">5.4.99.12</ecNumber>
    </recommendedName>
    <alternativeName>
        <fullName evidence="4">tRNA pseudouridine(38-40) synthase</fullName>
    </alternativeName>
    <alternativeName>
        <fullName evidence="4">tRNA pseudouridylate synthase I</fullName>
    </alternativeName>
    <alternativeName>
        <fullName evidence="4">tRNA-uridine isomerase I</fullName>
    </alternativeName>
</protein>
<comment type="catalytic activity">
    <reaction evidence="4 7">
        <text>uridine(38/39/40) in tRNA = pseudouridine(38/39/40) in tRNA</text>
        <dbReference type="Rhea" id="RHEA:22376"/>
        <dbReference type="Rhea" id="RHEA-COMP:10085"/>
        <dbReference type="Rhea" id="RHEA-COMP:10087"/>
        <dbReference type="ChEBI" id="CHEBI:65314"/>
        <dbReference type="ChEBI" id="CHEBI:65315"/>
        <dbReference type="EC" id="5.4.99.12"/>
    </reaction>
</comment>
<dbReference type="InterPro" id="IPR020097">
    <property type="entry name" value="PsdUridine_synth_TruA_a/b_dom"/>
</dbReference>
<evidence type="ECO:0000256" key="6">
    <source>
        <dbReference type="PIRSR" id="PIRSR001430-2"/>
    </source>
</evidence>
<dbReference type="OrthoDB" id="9811823at2"/>
<evidence type="ECO:0000256" key="3">
    <source>
        <dbReference type="ARBA" id="ARBA00023235"/>
    </source>
</evidence>
<evidence type="ECO:0000256" key="2">
    <source>
        <dbReference type="ARBA" id="ARBA00022694"/>
    </source>
</evidence>
<evidence type="ECO:0000256" key="5">
    <source>
        <dbReference type="PIRSR" id="PIRSR001430-1"/>
    </source>
</evidence>
<evidence type="ECO:0000256" key="1">
    <source>
        <dbReference type="ARBA" id="ARBA00009375"/>
    </source>
</evidence>
<name>A0A426JIL1_9PSEU</name>
<dbReference type="AlphaFoldDB" id="A0A426JIL1"/>
<dbReference type="Gene3D" id="3.30.70.660">
    <property type="entry name" value="Pseudouridine synthase I, catalytic domain, C-terminal subdomain"/>
    <property type="match status" value="1"/>
</dbReference>
<accession>A0A426JIL1</accession>
<dbReference type="RefSeq" id="WP_125093036.1">
    <property type="nucleotide sequence ID" value="NZ_RSAA01000035.1"/>
</dbReference>
<dbReference type="InterPro" id="IPR001406">
    <property type="entry name" value="PsdUridine_synth_TruA"/>
</dbReference>
<dbReference type="PIRSF" id="PIRSF001430">
    <property type="entry name" value="tRNA_psdUrid_synth"/>
    <property type="match status" value="1"/>
</dbReference>
<keyword evidence="3 4" id="KW-0413">Isomerase</keyword>
<dbReference type="PANTHER" id="PTHR11142:SF0">
    <property type="entry name" value="TRNA PSEUDOURIDINE SYNTHASE-LIKE 1"/>
    <property type="match status" value="1"/>
</dbReference>
<comment type="similarity">
    <text evidence="1 4 7">Belongs to the tRNA pseudouridine synthase TruA family.</text>
</comment>
<dbReference type="Gene3D" id="3.30.70.580">
    <property type="entry name" value="Pseudouridine synthase I, catalytic domain, N-terminal subdomain"/>
    <property type="match status" value="1"/>
</dbReference>
<feature type="binding site" evidence="4 6">
    <location>
        <position position="140"/>
    </location>
    <ligand>
        <name>substrate</name>
    </ligand>
</feature>
<feature type="domain" description="Pseudouridine synthase I TruA alpha/beta" evidence="8">
    <location>
        <begin position="174"/>
        <end position="274"/>
    </location>
</feature>
<reference evidence="9 10" key="1">
    <citation type="submission" date="2018-11" db="EMBL/GenBank/DDBJ databases">
        <title>Saccharopolyspora rhizosphaerae sp. nov., an actinomycete isolated from rhizosphere soil in Thailand.</title>
        <authorList>
            <person name="Intra B."/>
            <person name="Euanorasetr J."/>
            <person name="Take A."/>
            <person name="Inahashi Y."/>
            <person name="Mori M."/>
            <person name="Panbangred W."/>
            <person name="Matsumoto A."/>
        </authorList>
    </citation>
    <scope>NUCLEOTIDE SEQUENCE [LARGE SCALE GENOMIC DNA]</scope>
    <source>
        <strain evidence="9 10">H219</strain>
    </source>
</reference>
<dbReference type="FunFam" id="3.30.70.660:FF:000003">
    <property type="entry name" value="tRNA pseudouridine synthase A"/>
    <property type="match status" value="1"/>
</dbReference>
<gene>
    <name evidence="4 9" type="primary">truA</name>
    <name evidence="9" type="ORF">EIL87_25070</name>
</gene>
<sequence length="293" mass="32210">MDEPAAPDGDGGLVRVRLDLSYDGTDFKGWAKQPGLRTVQGLVEDALAKQPPGREVPGSVVVAGRTDTGVHATGQVLHFDVVPTDPAAPGRLPVDERGIPDLTRMAHRWNRILPPDVRITGAQVVPPEFDARFSALRRHYRYQVSDAPWGADPLRRRDTLAWNRPLDVDALNAASRELVGLNDFAAYCKPREGATTIRELQRFTWTRVEDNLLVADVSADAFCHSMVRSLVGTLLMTGDGRRSDSFPAELLASQTRTTAVAPPHGLTLRAIDYPPNDELAARKNQTRATRTLR</sequence>
<dbReference type="EC" id="5.4.99.12" evidence="4"/>
<dbReference type="SUPFAM" id="SSF55120">
    <property type="entry name" value="Pseudouridine synthase"/>
    <property type="match status" value="1"/>
</dbReference>
<dbReference type="GO" id="GO:0003723">
    <property type="term" value="F:RNA binding"/>
    <property type="evidence" value="ECO:0007669"/>
    <property type="project" value="InterPro"/>
</dbReference>
<evidence type="ECO:0000256" key="7">
    <source>
        <dbReference type="RuleBase" id="RU003792"/>
    </source>
</evidence>
<dbReference type="CDD" id="cd02570">
    <property type="entry name" value="PseudoU_synth_EcTruA"/>
    <property type="match status" value="1"/>
</dbReference>
<dbReference type="Proteomes" id="UP000274515">
    <property type="component" value="Unassembled WGS sequence"/>
</dbReference>
<comment type="subunit">
    <text evidence="4">Homodimer.</text>
</comment>
<dbReference type="GO" id="GO:0031119">
    <property type="term" value="P:tRNA pseudouridine synthesis"/>
    <property type="evidence" value="ECO:0007669"/>
    <property type="project" value="UniProtKB-UniRule"/>
</dbReference>
<keyword evidence="2 4" id="KW-0819">tRNA processing</keyword>
<dbReference type="InterPro" id="IPR020103">
    <property type="entry name" value="PsdUridine_synth_cat_dom_sf"/>
</dbReference>
<dbReference type="EMBL" id="RSAA01000035">
    <property type="protein sequence ID" value="RRO12941.1"/>
    <property type="molecule type" value="Genomic_DNA"/>
</dbReference>
<comment type="caution">
    <text evidence="4">Lacks conserved residue(s) required for the propagation of feature annotation.</text>
</comment>
<proteinExistence type="inferred from homology"/>
<comment type="function">
    <text evidence="4">Formation of pseudouridine at positions 38, 39 and 40 in the anticodon stem and loop of transfer RNAs.</text>
</comment>
<evidence type="ECO:0000256" key="4">
    <source>
        <dbReference type="HAMAP-Rule" id="MF_00171"/>
    </source>
</evidence>
<feature type="active site" description="Nucleophile" evidence="4 5">
    <location>
        <position position="67"/>
    </location>
</feature>
<dbReference type="GO" id="GO:0160147">
    <property type="term" value="F:tRNA pseudouridine(38-40) synthase activity"/>
    <property type="evidence" value="ECO:0007669"/>
    <property type="project" value="UniProtKB-EC"/>
</dbReference>
<dbReference type="PANTHER" id="PTHR11142">
    <property type="entry name" value="PSEUDOURIDYLATE SYNTHASE"/>
    <property type="match status" value="1"/>
</dbReference>
<evidence type="ECO:0000313" key="9">
    <source>
        <dbReference type="EMBL" id="RRO12941.1"/>
    </source>
</evidence>
<evidence type="ECO:0000313" key="10">
    <source>
        <dbReference type="Proteomes" id="UP000274515"/>
    </source>
</evidence>